<dbReference type="InterPro" id="IPR024167">
    <property type="entry name" value="Cytochrome_c4-like"/>
</dbReference>
<feature type="domain" description="Cytochrome c" evidence="6">
    <location>
        <begin position="72"/>
        <end position="256"/>
    </location>
</feature>
<dbReference type="PANTHER" id="PTHR33751:SF11">
    <property type="entry name" value="BLL4483 PROTEIN"/>
    <property type="match status" value="1"/>
</dbReference>
<dbReference type="RefSeq" id="WP_283486356.1">
    <property type="nucleotide sequence ID" value="NZ_CP125947.1"/>
</dbReference>
<dbReference type="InterPro" id="IPR050597">
    <property type="entry name" value="Cytochrome_c_Oxidase_Subunit"/>
</dbReference>
<name>A0ABY8SS24_9BURK</name>
<accession>A0ABY8SS24</accession>
<dbReference type="PROSITE" id="PS51007">
    <property type="entry name" value="CYTC"/>
    <property type="match status" value="1"/>
</dbReference>
<keyword evidence="2 4" id="KW-0479">Metal-binding</keyword>
<dbReference type="InterPro" id="IPR009056">
    <property type="entry name" value="Cyt_c-like_dom"/>
</dbReference>
<evidence type="ECO:0000256" key="4">
    <source>
        <dbReference type="PROSITE-ProRule" id="PRU00433"/>
    </source>
</evidence>
<keyword evidence="5" id="KW-1133">Transmembrane helix</keyword>
<protein>
    <submittedName>
        <fullName evidence="7">C-type cytochrome</fullName>
    </submittedName>
</protein>
<gene>
    <name evidence="7" type="ORF">QMY55_22695</name>
</gene>
<keyword evidence="5" id="KW-0812">Transmembrane</keyword>
<keyword evidence="3 4" id="KW-0408">Iron</keyword>
<dbReference type="Proteomes" id="UP001240697">
    <property type="component" value="Chromosome"/>
</dbReference>
<evidence type="ECO:0000313" key="7">
    <source>
        <dbReference type="EMBL" id="WHS65255.1"/>
    </source>
</evidence>
<keyword evidence="5" id="KW-0472">Membrane</keyword>
<keyword evidence="1 4" id="KW-0349">Heme</keyword>
<dbReference type="PANTHER" id="PTHR33751">
    <property type="entry name" value="CBB3-TYPE CYTOCHROME C OXIDASE SUBUNIT FIXP"/>
    <property type="match status" value="1"/>
</dbReference>
<evidence type="ECO:0000259" key="6">
    <source>
        <dbReference type="PROSITE" id="PS51007"/>
    </source>
</evidence>
<dbReference type="Gene3D" id="1.10.760.10">
    <property type="entry name" value="Cytochrome c-like domain"/>
    <property type="match status" value="2"/>
</dbReference>
<keyword evidence="8" id="KW-1185">Reference proteome</keyword>
<dbReference type="SUPFAM" id="SSF46626">
    <property type="entry name" value="Cytochrome c"/>
    <property type="match status" value="2"/>
</dbReference>
<evidence type="ECO:0000256" key="5">
    <source>
        <dbReference type="SAM" id="Phobius"/>
    </source>
</evidence>
<dbReference type="InterPro" id="IPR036909">
    <property type="entry name" value="Cyt_c-like_dom_sf"/>
</dbReference>
<dbReference type="PIRSF" id="PIRSF000005">
    <property type="entry name" value="Cytochrome_c4"/>
    <property type="match status" value="1"/>
</dbReference>
<evidence type="ECO:0000256" key="3">
    <source>
        <dbReference type="ARBA" id="ARBA00023004"/>
    </source>
</evidence>
<sequence>MNSKQSDKLRRVDAVDPTFDPWEQPRPIPLLVLGVFLALAVWGALSYISDLTPNRGVEIGGTSPTTTQASAPDADAPALVLTGNGNTWGCASCHGANGEGAGLTPGLAGLSEDYLAKQLRDFKSGDRTNETMRYVANALNVDEIEQVANYYANLPQRTEIAVDLGGDQAHGEALHLTGDWKRDIPACSSCHGQNGEGVGSQFPRLAGQQPEYIFQQLIAWKGGYRHNSPQSLMDDIASRLSEKDMRDVAQYFGSLH</sequence>
<dbReference type="EMBL" id="CP125947">
    <property type="protein sequence ID" value="WHS65255.1"/>
    <property type="molecule type" value="Genomic_DNA"/>
</dbReference>
<evidence type="ECO:0000256" key="2">
    <source>
        <dbReference type="ARBA" id="ARBA00022723"/>
    </source>
</evidence>
<proteinExistence type="predicted"/>
<evidence type="ECO:0000256" key="1">
    <source>
        <dbReference type="ARBA" id="ARBA00022617"/>
    </source>
</evidence>
<dbReference type="Pfam" id="PF00034">
    <property type="entry name" value="Cytochrom_C"/>
    <property type="match status" value="2"/>
</dbReference>
<evidence type="ECO:0000313" key="8">
    <source>
        <dbReference type="Proteomes" id="UP001240697"/>
    </source>
</evidence>
<reference evidence="7 8" key="1">
    <citation type="submission" date="2023-05" db="EMBL/GenBank/DDBJ databases">
        <authorList>
            <person name="Yin Y."/>
            <person name="Lu Z."/>
        </authorList>
    </citation>
    <scope>NUCLEOTIDE SEQUENCE [LARGE SCALE GENOMIC DNA]</scope>
    <source>
        <strain evidence="7 8">ZM22</strain>
    </source>
</reference>
<organism evidence="7 8">
    <name type="scientific">Comamonas resistens</name>
    <dbReference type="NCBI Taxonomy" id="3046670"/>
    <lineage>
        <taxon>Bacteria</taxon>
        <taxon>Pseudomonadati</taxon>
        <taxon>Pseudomonadota</taxon>
        <taxon>Betaproteobacteria</taxon>
        <taxon>Burkholderiales</taxon>
        <taxon>Comamonadaceae</taxon>
        <taxon>Comamonas</taxon>
    </lineage>
</organism>
<feature type="transmembrane region" description="Helical" evidence="5">
    <location>
        <begin position="28"/>
        <end position="48"/>
    </location>
</feature>